<feature type="domain" description="DUF4440" evidence="1">
    <location>
        <begin position="10"/>
        <end position="118"/>
    </location>
</feature>
<dbReference type="RefSeq" id="WP_344682599.1">
    <property type="nucleotide sequence ID" value="NZ_BAAAUX010000019.1"/>
</dbReference>
<dbReference type="SUPFAM" id="SSF54427">
    <property type="entry name" value="NTF2-like"/>
    <property type="match status" value="1"/>
</dbReference>
<evidence type="ECO:0000259" key="1">
    <source>
        <dbReference type="Pfam" id="PF14534"/>
    </source>
</evidence>
<reference evidence="2 3" key="1">
    <citation type="journal article" date="2019" name="Int. J. Syst. Evol. Microbiol.">
        <title>The Global Catalogue of Microorganisms (GCM) 10K type strain sequencing project: providing services to taxonomists for standard genome sequencing and annotation.</title>
        <authorList>
            <consortium name="The Broad Institute Genomics Platform"/>
            <consortium name="The Broad Institute Genome Sequencing Center for Infectious Disease"/>
            <person name="Wu L."/>
            <person name="Ma J."/>
        </authorList>
    </citation>
    <scope>NUCLEOTIDE SEQUENCE [LARGE SCALE GENOMIC DNA]</scope>
    <source>
        <strain evidence="2 3">JCM 9383</strain>
    </source>
</reference>
<gene>
    <name evidence="2" type="ORF">GCM10010470_43860</name>
</gene>
<evidence type="ECO:0000313" key="2">
    <source>
        <dbReference type="EMBL" id="GAA2803922.1"/>
    </source>
</evidence>
<organism evidence="2 3">
    <name type="scientific">Saccharopolyspora taberi</name>
    <dbReference type="NCBI Taxonomy" id="60895"/>
    <lineage>
        <taxon>Bacteria</taxon>
        <taxon>Bacillati</taxon>
        <taxon>Actinomycetota</taxon>
        <taxon>Actinomycetes</taxon>
        <taxon>Pseudonocardiales</taxon>
        <taxon>Pseudonocardiaceae</taxon>
        <taxon>Saccharopolyspora</taxon>
    </lineage>
</organism>
<sequence>MVTDPADVPARFAQAWNEGDADGIAALFAEDADFVNVVGLWWRKRSAIRKAHDYGLRTFFAGSTLSIRRVEVRQLSDDIAVVHGKWRLEGQRASGGGAGGQRTGIMVFVTRRLAGSWTVVTAQNTDIVPGAESIVADGPRRFAVDYRTHEP</sequence>
<proteinExistence type="predicted"/>
<dbReference type="EMBL" id="BAAAUX010000019">
    <property type="protein sequence ID" value="GAA2803922.1"/>
    <property type="molecule type" value="Genomic_DNA"/>
</dbReference>
<evidence type="ECO:0000313" key="3">
    <source>
        <dbReference type="Proteomes" id="UP001500979"/>
    </source>
</evidence>
<dbReference type="Pfam" id="PF14534">
    <property type="entry name" value="DUF4440"/>
    <property type="match status" value="1"/>
</dbReference>
<comment type="caution">
    <text evidence="2">The sequence shown here is derived from an EMBL/GenBank/DDBJ whole genome shotgun (WGS) entry which is preliminary data.</text>
</comment>
<dbReference type="InterPro" id="IPR011944">
    <property type="entry name" value="Steroid_delta5-4_isomerase"/>
</dbReference>
<dbReference type="Gene3D" id="3.10.450.50">
    <property type="match status" value="1"/>
</dbReference>
<dbReference type="InterPro" id="IPR032710">
    <property type="entry name" value="NTF2-like_dom_sf"/>
</dbReference>
<dbReference type="NCBIfam" id="TIGR02246">
    <property type="entry name" value="SgcJ/EcaC family oxidoreductase"/>
    <property type="match status" value="1"/>
</dbReference>
<name>A0ABN3VHM3_9PSEU</name>
<keyword evidence="3" id="KW-1185">Reference proteome</keyword>
<accession>A0ABN3VHM3</accession>
<dbReference type="Proteomes" id="UP001500979">
    <property type="component" value="Unassembled WGS sequence"/>
</dbReference>
<dbReference type="InterPro" id="IPR027843">
    <property type="entry name" value="DUF4440"/>
</dbReference>
<protein>
    <submittedName>
        <fullName evidence="2">SgcJ/EcaC family oxidoreductase</fullName>
    </submittedName>
</protein>